<name>A0A2M7UGL8_9BACT</name>
<dbReference type="Proteomes" id="UP000229805">
    <property type="component" value="Unassembled WGS sequence"/>
</dbReference>
<reference evidence="2" key="1">
    <citation type="submission" date="2017-09" db="EMBL/GenBank/DDBJ databases">
        <title>Depth-based differentiation of microbial function through sediment-hosted aquifers and enrichment of novel symbionts in the deep terrestrial subsurface.</title>
        <authorList>
            <person name="Probst A.J."/>
            <person name="Ladd B."/>
            <person name="Jarett J.K."/>
            <person name="Geller-Mcgrath D.E."/>
            <person name="Sieber C.M.K."/>
            <person name="Emerson J.B."/>
            <person name="Anantharaman K."/>
            <person name="Thomas B.C."/>
            <person name="Malmstrom R."/>
            <person name="Stieglmeier M."/>
            <person name="Klingl A."/>
            <person name="Woyke T."/>
            <person name="Ryan C.M."/>
            <person name="Banfield J.F."/>
        </authorList>
    </citation>
    <scope>NUCLEOTIDE SEQUENCE [LARGE SCALE GENOMIC DNA]</scope>
</reference>
<sequence length="71" mass="8226">MPRSKPNALLWGPPERQISFLPRVARQPFSFLSKNVRTELYNSTKPKPAPAVLRGRVLSYFAFYWRAIFSA</sequence>
<evidence type="ECO:0000313" key="1">
    <source>
        <dbReference type="EMBL" id="PIZ70366.1"/>
    </source>
</evidence>
<dbReference type="AlphaFoldDB" id="A0A2M7UGL8"/>
<comment type="caution">
    <text evidence="1">The sequence shown here is derived from an EMBL/GenBank/DDBJ whole genome shotgun (WGS) entry which is preliminary data.</text>
</comment>
<protein>
    <submittedName>
        <fullName evidence="1">Uncharacterized protein</fullName>
    </submittedName>
</protein>
<proteinExistence type="predicted"/>
<dbReference type="EMBL" id="PFOG01000108">
    <property type="protein sequence ID" value="PIZ70366.1"/>
    <property type="molecule type" value="Genomic_DNA"/>
</dbReference>
<evidence type="ECO:0000313" key="2">
    <source>
        <dbReference type="Proteomes" id="UP000229805"/>
    </source>
</evidence>
<organism evidence="1 2">
    <name type="scientific">Candidatus Portnoybacteria bacterium CG_4_10_14_0_2_um_filter_44_20</name>
    <dbReference type="NCBI Taxonomy" id="1974799"/>
    <lineage>
        <taxon>Bacteria</taxon>
        <taxon>Candidatus Portnoyibacteriota</taxon>
    </lineage>
</organism>
<accession>A0A2M7UGL8</accession>
<gene>
    <name evidence="1" type="ORF">COY11_02710</name>
</gene>